<evidence type="ECO:0000259" key="2">
    <source>
        <dbReference type="PROSITE" id="PS50994"/>
    </source>
</evidence>
<dbReference type="InterPro" id="IPR001584">
    <property type="entry name" value="Integrase_cat-core"/>
</dbReference>
<sequence>MPESRQVACILGDGITVDLMGPFPLSVDKFLYDMIILDHFSSLVAFIPLKAKSDGAKHLKDWLVLFSNIARTTIKRVHTDNGGEFDSSFLL</sequence>
<evidence type="ECO:0000256" key="1">
    <source>
        <dbReference type="ARBA" id="ARBA00022884"/>
    </source>
</evidence>
<organism evidence="3 4">
    <name type="scientific">Austropuccinia psidii MF-1</name>
    <dbReference type="NCBI Taxonomy" id="1389203"/>
    <lineage>
        <taxon>Eukaryota</taxon>
        <taxon>Fungi</taxon>
        <taxon>Dikarya</taxon>
        <taxon>Basidiomycota</taxon>
        <taxon>Pucciniomycotina</taxon>
        <taxon>Pucciniomycetes</taxon>
        <taxon>Pucciniales</taxon>
        <taxon>Sphaerophragmiaceae</taxon>
        <taxon>Austropuccinia</taxon>
    </lineage>
</organism>
<dbReference type="SUPFAM" id="SSF53098">
    <property type="entry name" value="Ribonuclease H-like"/>
    <property type="match status" value="1"/>
</dbReference>
<dbReference type="InterPro" id="IPR012337">
    <property type="entry name" value="RNaseH-like_sf"/>
</dbReference>
<dbReference type="EMBL" id="AVOT02004159">
    <property type="protein sequence ID" value="MBW0475570.1"/>
    <property type="molecule type" value="Genomic_DNA"/>
</dbReference>
<name>A0A9Q3GQS9_9BASI</name>
<evidence type="ECO:0000313" key="4">
    <source>
        <dbReference type="Proteomes" id="UP000765509"/>
    </source>
</evidence>
<evidence type="ECO:0000313" key="3">
    <source>
        <dbReference type="EMBL" id="MBW0475570.1"/>
    </source>
</evidence>
<dbReference type="GO" id="GO:0003723">
    <property type="term" value="F:RNA binding"/>
    <property type="evidence" value="ECO:0007669"/>
    <property type="project" value="UniProtKB-KW"/>
</dbReference>
<dbReference type="InterPro" id="IPR036397">
    <property type="entry name" value="RNaseH_sf"/>
</dbReference>
<dbReference type="Gene3D" id="3.30.420.10">
    <property type="entry name" value="Ribonuclease H-like superfamily/Ribonuclease H"/>
    <property type="match status" value="1"/>
</dbReference>
<dbReference type="GO" id="GO:0005634">
    <property type="term" value="C:nucleus"/>
    <property type="evidence" value="ECO:0007669"/>
    <property type="project" value="UniProtKB-ARBA"/>
</dbReference>
<proteinExistence type="predicted"/>
<protein>
    <recommendedName>
        <fullName evidence="2">Integrase catalytic domain-containing protein</fullName>
    </recommendedName>
</protein>
<dbReference type="OrthoDB" id="8037646at2759"/>
<feature type="domain" description="Integrase catalytic" evidence="2">
    <location>
        <begin position="1"/>
        <end position="91"/>
    </location>
</feature>
<dbReference type="GO" id="GO:0015074">
    <property type="term" value="P:DNA integration"/>
    <property type="evidence" value="ECO:0007669"/>
    <property type="project" value="InterPro"/>
</dbReference>
<keyword evidence="1" id="KW-0694">RNA-binding</keyword>
<comment type="caution">
    <text evidence="3">The sequence shown here is derived from an EMBL/GenBank/DDBJ whole genome shotgun (WGS) entry which is preliminary data.</text>
</comment>
<gene>
    <name evidence="3" type="ORF">O181_015285</name>
</gene>
<reference evidence="3" key="1">
    <citation type="submission" date="2021-03" db="EMBL/GenBank/DDBJ databases">
        <title>Draft genome sequence of rust myrtle Austropuccinia psidii MF-1, a brazilian biotype.</title>
        <authorList>
            <person name="Quecine M.C."/>
            <person name="Pachon D.M.R."/>
            <person name="Bonatelli M.L."/>
            <person name="Correr F.H."/>
            <person name="Franceschini L.M."/>
            <person name="Leite T.F."/>
            <person name="Margarido G.R.A."/>
            <person name="Almeida C.A."/>
            <person name="Ferrarezi J.A."/>
            <person name="Labate C.A."/>
        </authorList>
    </citation>
    <scope>NUCLEOTIDE SEQUENCE</scope>
    <source>
        <strain evidence="3">MF-1</strain>
    </source>
</reference>
<dbReference type="Proteomes" id="UP000765509">
    <property type="component" value="Unassembled WGS sequence"/>
</dbReference>
<dbReference type="PROSITE" id="PS50994">
    <property type="entry name" value="INTEGRASE"/>
    <property type="match status" value="1"/>
</dbReference>
<dbReference type="AlphaFoldDB" id="A0A9Q3GQS9"/>
<keyword evidence="4" id="KW-1185">Reference proteome</keyword>
<accession>A0A9Q3GQS9</accession>